<feature type="domain" description="TadE-like" evidence="1">
    <location>
        <begin position="9"/>
        <end position="50"/>
    </location>
</feature>
<dbReference type="InterPro" id="IPR012495">
    <property type="entry name" value="TadE-like_dom"/>
</dbReference>
<reference evidence="3" key="1">
    <citation type="submission" date="2016-10" db="EMBL/GenBank/DDBJ databases">
        <authorList>
            <person name="Varghese N."/>
            <person name="Submissions S."/>
        </authorList>
    </citation>
    <scope>NUCLEOTIDE SEQUENCE [LARGE SCALE GENOMIC DNA]</scope>
    <source>
        <strain evidence="3">LMG 24016</strain>
    </source>
</reference>
<organism evidence="2 3">
    <name type="scientific">Pseudomonas guineae</name>
    <dbReference type="NCBI Taxonomy" id="425504"/>
    <lineage>
        <taxon>Bacteria</taxon>
        <taxon>Pseudomonadati</taxon>
        <taxon>Pseudomonadota</taxon>
        <taxon>Gammaproteobacteria</taxon>
        <taxon>Pseudomonadales</taxon>
        <taxon>Pseudomonadaceae</taxon>
        <taxon>Pseudomonas</taxon>
    </lineage>
</organism>
<dbReference type="EMBL" id="FOQL01000001">
    <property type="protein sequence ID" value="SFI05657.1"/>
    <property type="molecule type" value="Genomic_DNA"/>
</dbReference>
<evidence type="ECO:0000313" key="2">
    <source>
        <dbReference type="EMBL" id="SFI05657.1"/>
    </source>
</evidence>
<dbReference type="STRING" id="425504.SAMN05216206_1272"/>
<dbReference type="OrthoDB" id="8830148at2"/>
<keyword evidence="3" id="KW-1185">Reference proteome</keyword>
<dbReference type="AlphaFoldDB" id="A0A1I3F376"/>
<accession>A0A1I3F376</accession>
<dbReference type="RefSeq" id="WP_090240617.1">
    <property type="nucleotide sequence ID" value="NZ_FOQL01000001.1"/>
</dbReference>
<protein>
    <submittedName>
        <fullName evidence="2">TadE-like protein</fullName>
    </submittedName>
</protein>
<gene>
    <name evidence="2" type="ORF">SAMN05216206_1272</name>
</gene>
<evidence type="ECO:0000313" key="3">
    <source>
        <dbReference type="Proteomes" id="UP000243606"/>
    </source>
</evidence>
<dbReference type="Pfam" id="PF07811">
    <property type="entry name" value="TadE"/>
    <property type="match status" value="1"/>
</dbReference>
<dbReference type="Proteomes" id="UP000243606">
    <property type="component" value="Unassembled WGS sequence"/>
</dbReference>
<proteinExistence type="predicted"/>
<evidence type="ECO:0000259" key="1">
    <source>
        <dbReference type="Pfam" id="PF07811"/>
    </source>
</evidence>
<sequence length="234" mass="26089">MFRRAQKAQAMVEFLIIIPALILLIFGAVQAALIYSTKNGLNYATFQAARIGAMNHAQYADMRRGLLRGMYPMFSHFDNPNTLERTAEEVDNFVLITRVSPDSAAFDAWAEGHANLLGDGENVDAIPNDNLMYRPTQQNPVSIQDANLLKIRVQYCMKLIVPMVDHLLVSTSKYNHKKVAGSFREVSEATTDEYSDICRSRRGFVVSSEATVRMQTAAVDNTEQCTSGGRMICP</sequence>
<name>A0A1I3F376_9PSED</name>